<dbReference type="Gene3D" id="3.10.10.10">
    <property type="entry name" value="HIV Type 1 Reverse Transcriptase, subunit A, domain 1"/>
    <property type="match status" value="1"/>
</dbReference>
<keyword evidence="3" id="KW-0540">Nuclease</keyword>
<proteinExistence type="predicted"/>
<dbReference type="EMBL" id="BGPR01003543">
    <property type="protein sequence ID" value="GBM89474.1"/>
    <property type="molecule type" value="Genomic_DNA"/>
</dbReference>
<dbReference type="PANTHER" id="PTHR37984">
    <property type="entry name" value="PROTEIN CBG26694"/>
    <property type="match status" value="1"/>
</dbReference>
<evidence type="ECO:0000256" key="4">
    <source>
        <dbReference type="ARBA" id="ARBA00022759"/>
    </source>
</evidence>
<dbReference type="PANTHER" id="PTHR37984:SF5">
    <property type="entry name" value="PROTEIN NYNRIN-LIKE"/>
    <property type="match status" value="1"/>
</dbReference>
<dbReference type="FunFam" id="3.10.20.370:FF:000001">
    <property type="entry name" value="Retrovirus-related Pol polyprotein from transposon 17.6-like protein"/>
    <property type="match status" value="1"/>
</dbReference>
<dbReference type="CDD" id="cd09274">
    <property type="entry name" value="RNase_HI_RT_Ty3"/>
    <property type="match status" value="1"/>
</dbReference>
<sequence length="949" mass="109118">MSIEGGKADGTELHKVSVKIPSFWIDKPEIWFYQVEAQFKISGITAEETKFNYLISQLDPKFVENVWDIIRSDSQTKYTDSKTRLLNLFKESENARIQRLITGIDLGDLKPSQLLQKLRSVATSDVPENLIKTLWLGKLPDSIKNILIVSKEDTDSLAIMADKICDMSPKTEIYSTSYEHNSSNELLDRVKNLEQQISALCIRTGARPRTRNNNYFRNRSRSRSNRRHDFNPKGKLCYFYFRFGTKCFPDKCQPPCSWNQKPQENQENSSLHGADVSIIPATSQNKKKAEYLLYAANGTEISTYGIKMLNLDLGLRRDFQFPFIIADVTKEEHKCKTAIITPFGLYEFNVMSFGLKNAPATFQRFIHEVLRGLDFVFPYLDDILIASKSNQEHEIHLNLVLERLNTFGLRINISKSVFAVEEIEFLGYLITPQGSRPLPDKVQAIMNYKRPENIQDLRTFLGILNFYRRYLKDAAKNQALLHEYLKGSKKKDKRKIQWTDEAEKQFEKCKNDLANATLLSFPNSELPLSLFTDASDTAIGAVLQQYENSTWKPIAFYSKKLNDTQQNYSTYDRELLGIYLSVKHFKHYLEGRTFTIYTDHKPLMFAFHQKLDKAAPRQARQLNYISQFSIDIKYIKGENNIVADTLSRVTEVSSIDYDQIADAQTQDEELKSLQTITSLNLKEYPLPSGKYLWCDTSTSKIRPYIPQAFRKQIFHHIHGLSHPGIKSTIKLMNSKFIWPSIKKDVQLWTRTCIPCQKAKINRHTKTKLGEFEVPSGRFCVVHIDLIGPLPPSRGNIYCLTCIDRFSNWMEAIPLDNISADTVARAFYSNWIARFGTPHKLITDRGTQFRSETLQTLSKICGIKLQHTTAYHPACNGKVERLHRTLKTALKAHNNLSWIDTLPTVLLGLRTAIQEDNNNSIAQIVYGESLRLPGEFFSEPSIHWGQFTVT</sequence>
<dbReference type="SUPFAM" id="SSF53098">
    <property type="entry name" value="Ribonuclease H-like"/>
    <property type="match status" value="1"/>
</dbReference>
<dbReference type="InterPro" id="IPR043128">
    <property type="entry name" value="Rev_trsase/Diguanyl_cyclase"/>
</dbReference>
<dbReference type="Pfam" id="PF00665">
    <property type="entry name" value="rve"/>
    <property type="match status" value="1"/>
</dbReference>
<gene>
    <name evidence="8" type="primary">TY3B-G_364</name>
    <name evidence="8" type="ORF">AVEN_187045_1</name>
</gene>
<dbReference type="GO" id="GO:0042575">
    <property type="term" value="C:DNA polymerase complex"/>
    <property type="evidence" value="ECO:0007669"/>
    <property type="project" value="UniProtKB-ARBA"/>
</dbReference>
<feature type="domain" description="Integrase catalytic" evidence="7">
    <location>
        <begin position="770"/>
        <end position="940"/>
    </location>
</feature>
<keyword evidence="4" id="KW-0378">Hydrolase</keyword>
<dbReference type="InterPro" id="IPR000477">
    <property type="entry name" value="RT_dom"/>
</dbReference>
<keyword evidence="9" id="KW-1185">Reference proteome</keyword>
<dbReference type="GO" id="GO:0003964">
    <property type="term" value="F:RNA-directed DNA polymerase activity"/>
    <property type="evidence" value="ECO:0007669"/>
    <property type="project" value="UniProtKB-KW"/>
</dbReference>
<organism evidence="8 9">
    <name type="scientific">Araneus ventricosus</name>
    <name type="common">Orbweaver spider</name>
    <name type="synonym">Epeira ventricosa</name>
    <dbReference type="NCBI Taxonomy" id="182803"/>
    <lineage>
        <taxon>Eukaryota</taxon>
        <taxon>Metazoa</taxon>
        <taxon>Ecdysozoa</taxon>
        <taxon>Arthropoda</taxon>
        <taxon>Chelicerata</taxon>
        <taxon>Arachnida</taxon>
        <taxon>Araneae</taxon>
        <taxon>Araneomorphae</taxon>
        <taxon>Entelegynae</taxon>
        <taxon>Araneoidea</taxon>
        <taxon>Araneidae</taxon>
        <taxon>Araneus</taxon>
    </lineage>
</organism>
<dbReference type="GO" id="GO:0015074">
    <property type="term" value="P:DNA integration"/>
    <property type="evidence" value="ECO:0007669"/>
    <property type="project" value="InterPro"/>
</dbReference>
<reference evidence="8 9" key="1">
    <citation type="journal article" date="2019" name="Sci. Rep.">
        <title>Orb-weaving spider Araneus ventricosus genome elucidates the spidroin gene catalogue.</title>
        <authorList>
            <person name="Kono N."/>
            <person name="Nakamura H."/>
            <person name="Ohtoshi R."/>
            <person name="Moran D.A.P."/>
            <person name="Shinohara A."/>
            <person name="Yoshida Y."/>
            <person name="Fujiwara M."/>
            <person name="Mori M."/>
            <person name="Tomita M."/>
            <person name="Arakawa K."/>
        </authorList>
    </citation>
    <scope>NUCLEOTIDE SEQUENCE [LARGE SCALE GENOMIC DNA]</scope>
</reference>
<dbReference type="FunFam" id="3.30.70.270:FF:000020">
    <property type="entry name" value="Transposon Tf2-6 polyprotein-like Protein"/>
    <property type="match status" value="1"/>
</dbReference>
<dbReference type="GO" id="GO:0003676">
    <property type="term" value="F:nucleic acid binding"/>
    <property type="evidence" value="ECO:0007669"/>
    <property type="project" value="InterPro"/>
</dbReference>
<evidence type="ECO:0000313" key="8">
    <source>
        <dbReference type="EMBL" id="GBM89474.1"/>
    </source>
</evidence>
<dbReference type="GO" id="GO:0004519">
    <property type="term" value="F:endonuclease activity"/>
    <property type="evidence" value="ECO:0007669"/>
    <property type="project" value="UniProtKB-KW"/>
</dbReference>
<dbReference type="Pfam" id="PF00078">
    <property type="entry name" value="RVT_1"/>
    <property type="match status" value="1"/>
</dbReference>
<evidence type="ECO:0000256" key="6">
    <source>
        <dbReference type="ARBA" id="ARBA00023268"/>
    </source>
</evidence>
<dbReference type="InterPro" id="IPR041577">
    <property type="entry name" value="RT_RNaseH_2"/>
</dbReference>
<dbReference type="InterPro" id="IPR036397">
    <property type="entry name" value="RNaseH_sf"/>
</dbReference>
<evidence type="ECO:0000313" key="9">
    <source>
        <dbReference type="Proteomes" id="UP000499080"/>
    </source>
</evidence>
<evidence type="ECO:0000256" key="5">
    <source>
        <dbReference type="ARBA" id="ARBA00022918"/>
    </source>
</evidence>
<dbReference type="InterPro" id="IPR001584">
    <property type="entry name" value="Integrase_cat-core"/>
</dbReference>
<dbReference type="EC" id="2.7.7.49" evidence="1"/>
<comment type="caution">
    <text evidence="8">The sequence shown here is derived from an EMBL/GenBank/DDBJ whole genome shotgun (WGS) entry which is preliminary data.</text>
</comment>
<protein>
    <recommendedName>
        <fullName evidence="1">RNA-directed DNA polymerase</fullName>
        <ecNumber evidence="1">2.7.7.49</ecNumber>
    </recommendedName>
</protein>
<dbReference type="FunFam" id="3.30.420.10:FF:000032">
    <property type="entry name" value="Retrovirus-related Pol polyprotein from transposon 297-like Protein"/>
    <property type="match status" value="1"/>
</dbReference>
<accession>A0A4Y2JHT5</accession>
<dbReference type="InterPro" id="IPR012337">
    <property type="entry name" value="RNaseH-like_sf"/>
</dbReference>
<dbReference type="InterPro" id="IPR050951">
    <property type="entry name" value="Retrovirus_Pol_polyprotein"/>
</dbReference>
<keyword evidence="6" id="KW-0511">Multifunctional enzyme</keyword>
<dbReference type="FunFam" id="1.10.340.70:FF:000006">
    <property type="entry name" value="Retrovirus-related Pol polyprotein from transposon 297-like Protein"/>
    <property type="match status" value="1"/>
</dbReference>
<keyword evidence="4" id="KW-0255">Endonuclease</keyword>
<keyword evidence="5" id="KW-0695">RNA-directed DNA polymerase</keyword>
<dbReference type="InterPro" id="IPR055469">
    <property type="entry name" value="DUF7041"/>
</dbReference>
<evidence type="ECO:0000256" key="3">
    <source>
        <dbReference type="ARBA" id="ARBA00022722"/>
    </source>
</evidence>
<dbReference type="PROSITE" id="PS50994">
    <property type="entry name" value="INTEGRASE"/>
    <property type="match status" value="1"/>
</dbReference>
<dbReference type="CDD" id="cd01647">
    <property type="entry name" value="RT_LTR"/>
    <property type="match status" value="1"/>
</dbReference>
<dbReference type="Pfam" id="PF17921">
    <property type="entry name" value="Integrase_H2C2"/>
    <property type="match status" value="1"/>
</dbReference>
<evidence type="ECO:0000259" key="7">
    <source>
        <dbReference type="PROSITE" id="PS50994"/>
    </source>
</evidence>
<dbReference type="Gene3D" id="3.30.70.270">
    <property type="match status" value="2"/>
</dbReference>
<name>A0A4Y2JHT5_ARAVE</name>
<evidence type="ECO:0000256" key="2">
    <source>
        <dbReference type="ARBA" id="ARBA00022695"/>
    </source>
</evidence>
<dbReference type="Gene3D" id="3.30.420.10">
    <property type="entry name" value="Ribonuclease H-like superfamily/Ribonuclease H"/>
    <property type="match status" value="1"/>
</dbReference>
<dbReference type="AlphaFoldDB" id="A0A4Y2JHT5"/>
<evidence type="ECO:0000256" key="1">
    <source>
        <dbReference type="ARBA" id="ARBA00012493"/>
    </source>
</evidence>
<dbReference type="Proteomes" id="UP000499080">
    <property type="component" value="Unassembled WGS sequence"/>
</dbReference>
<keyword evidence="2" id="KW-0548">Nucleotidyltransferase</keyword>
<dbReference type="Gene3D" id="1.10.340.70">
    <property type="match status" value="1"/>
</dbReference>
<dbReference type="SUPFAM" id="SSF56672">
    <property type="entry name" value="DNA/RNA polymerases"/>
    <property type="match status" value="1"/>
</dbReference>
<dbReference type="Pfam" id="PF23055">
    <property type="entry name" value="DUF7041"/>
    <property type="match status" value="1"/>
</dbReference>
<keyword evidence="2" id="KW-0808">Transferase</keyword>
<dbReference type="InterPro" id="IPR043502">
    <property type="entry name" value="DNA/RNA_pol_sf"/>
</dbReference>
<dbReference type="FunFam" id="3.30.70.270:FF:000003">
    <property type="entry name" value="Transposon Ty3-G Gag-Pol polyprotein"/>
    <property type="match status" value="1"/>
</dbReference>
<dbReference type="Pfam" id="PF17919">
    <property type="entry name" value="RT_RNaseH_2"/>
    <property type="match status" value="1"/>
</dbReference>
<dbReference type="InterPro" id="IPR041588">
    <property type="entry name" value="Integrase_H2C2"/>
</dbReference>